<comment type="cofactor">
    <cofactor evidence="1">
        <name>Mg(2+)</name>
        <dbReference type="ChEBI" id="CHEBI:18420"/>
    </cofactor>
</comment>
<feature type="compositionally biased region" description="Polar residues" evidence="17">
    <location>
        <begin position="265"/>
        <end position="279"/>
    </location>
</feature>
<evidence type="ECO:0000256" key="1">
    <source>
        <dbReference type="ARBA" id="ARBA00001946"/>
    </source>
</evidence>
<feature type="region of interest" description="Disordered" evidence="17">
    <location>
        <begin position="346"/>
        <end position="381"/>
    </location>
</feature>
<dbReference type="OrthoDB" id="8954335at2759"/>
<evidence type="ECO:0000256" key="16">
    <source>
        <dbReference type="ARBA" id="ARBA00023775"/>
    </source>
</evidence>
<dbReference type="GO" id="GO:0015031">
    <property type="term" value="P:protein transport"/>
    <property type="evidence" value="ECO:0007669"/>
    <property type="project" value="UniProtKB-KW"/>
</dbReference>
<evidence type="ECO:0000256" key="11">
    <source>
        <dbReference type="ARBA" id="ARBA00022927"/>
    </source>
</evidence>
<gene>
    <name evidence="19" type="ORF">POTOM_035309</name>
</gene>
<evidence type="ECO:0000256" key="5">
    <source>
        <dbReference type="ARBA" id="ARBA00022692"/>
    </source>
</evidence>
<feature type="region of interest" description="Disordered" evidence="17">
    <location>
        <begin position="265"/>
        <end position="316"/>
    </location>
</feature>
<keyword evidence="7" id="KW-0547">Nucleotide-binding</keyword>
<dbReference type="InterPro" id="IPR006703">
    <property type="entry name" value="G_AIG1"/>
</dbReference>
<evidence type="ECO:0000256" key="8">
    <source>
        <dbReference type="ARBA" id="ARBA00022801"/>
    </source>
</evidence>
<evidence type="ECO:0000256" key="7">
    <source>
        <dbReference type="ARBA" id="ARBA00022741"/>
    </source>
</evidence>
<feature type="compositionally biased region" description="Polar residues" evidence="17">
    <location>
        <begin position="49"/>
        <end position="63"/>
    </location>
</feature>
<keyword evidence="6" id="KW-0479">Metal-binding</keyword>
<comment type="similarity">
    <text evidence="16">Belongs to the TRAFAC class TrmE-Era-EngA-EngB-Septin-like GTPase superfamily. AIG1/Toc34/Toc159-like paraseptin GTPase family. TOC159 subfamily.</text>
</comment>
<dbReference type="GO" id="GO:0045036">
    <property type="term" value="P:protein targeting to chloroplast"/>
    <property type="evidence" value="ECO:0007669"/>
    <property type="project" value="InterPro"/>
</dbReference>
<name>A0A8X7Z014_POPTO</name>
<feature type="domain" description="AIG1-type G" evidence="18">
    <location>
        <begin position="528"/>
        <end position="762"/>
    </location>
</feature>
<dbReference type="EMBL" id="JAAWWB010000019">
    <property type="protein sequence ID" value="KAG6758847.1"/>
    <property type="molecule type" value="Genomic_DNA"/>
</dbReference>
<keyword evidence="5" id="KW-0812">Transmembrane</keyword>
<evidence type="ECO:0000256" key="13">
    <source>
        <dbReference type="ARBA" id="ARBA00023134"/>
    </source>
</evidence>
<dbReference type="Pfam" id="PF04548">
    <property type="entry name" value="AIG1"/>
    <property type="match status" value="1"/>
</dbReference>
<accession>A0A8X7Z014</accession>
<keyword evidence="4" id="KW-0934">Plastid</keyword>
<evidence type="ECO:0000256" key="4">
    <source>
        <dbReference type="ARBA" id="ARBA00022640"/>
    </source>
</evidence>
<keyword evidence="10" id="KW-0460">Magnesium</keyword>
<sequence>MASKIQVPVSTTQGTPPSLPSSTGFLPIRAPITVDDFQSDGYKTDTSDSDIGSSRSGTGSNIDNGFVSGEEEFDSASERPFLGDPDEENSEEGDFGGMYRVSRPFVADPDEEISVLEEVEEESGVTDEFIPVVGLDSANSNGVRPIAQLSMDDDEFDKVTGDEGMVSEVEDGSFSGVVKVPSFGAQEIVDVASLVKVLDIEEDKEDGLLVQSNSSSDDNKSRLSTERDIGADSCILGPKDAVVTNGSANDSGSVKLVEDNGHIVTVTQPTNLRVNGDSPENSEGDNMEDVRESNTNSSGIKDEANRDSETIGGQKGFLSDDDIEELIFGGSGTTKLIMNELEQNSAFSSPPGIEAYHDHPQTIDGEITMDSDEDTDSDEEADVVREPVGKQLFDSAAFAALLKAATGAELDGGRIALSSVDGSGLFSLENPAGSGFQFRTRRHAPPPDMVKRTLSEEEKKILEKIQHIRVKFLRLVQRLGQSPEDSIVESVLHRLDPDEGRRVSREFSLETAKSMAMQLEAEGKDDLNFSLNILVLGKTGVGKSATINSIFGEKRVEINAFAPATTRVNEIVGTIDGVRIRIIDTPGLRSSVKEAATNRKILASVKKLINKFPPDVVLYVDRLDTHDRDRNDLLLLSSLSRTLTSSIWKNAIVTLTHATSPPPDGPSGSSLAFEVYVAQRSHVIQQAISQAVGDSYLMHPSMKHPVSLVENHSLCQKNENGENVLPNGQSWRPQLLLLCYSLKVLSEASSISKPQDLIDHKKPFGLRLRSLPLPHLVSSLLHSRPHLKLPTDLGDEDIDSDVDLVDLPDSDAEDEDEYDQLPPFKPLRKSQVQKLSKEQKKAYFEEYDYRVKLLQKKQWRDNLKRLKEIKKRGKDCSNDIGEDVDPEDEGPAPVPVPLPDFVLPQSFDSDNPSYRYRALEPASQFLVRPVLDGQGWDHDCGYDGVNIESNLAIAGRFPGAFTVQITKDKKDFNIQLDSSICAKHGENGSTMVGFDIQTIGRQLAYILRSETKLKKFKMNKSSAGISVTRLGENVATGFKIEDQIAVGKRLALVGNAGTVRSGNDTAYGANFEVRLKSKDFPIEQDQSTLGLSLMKWRGDLGLMAHLQSQFSIGRNSKIAVHVGMNNKRSGQISIKTSSSELQAALIGIVPIAVSILQSIYPVSFILQSIYPAKCKSVGDEFWRTRFMVSWGLEATCKYGLVYTGMLVGNGQLLLVNRSSMLQFMSLQMQGSMYLDSGGALGGDCMVEDSSSVAVLDTAAGVCCETKSVGTSPRTSRYSADAAGGDTTVELTRFFFRPFGLHDATTIKSLYRFLSRKFFDLHGQSGVLMHLFDEYGFPSTASDISLYHLCFVTELGLGNLALRLLAFKHVICMLCFGPVPFLR</sequence>
<dbReference type="NCBIfam" id="TIGR00993">
    <property type="entry name" value="3a0901s04IAP86"/>
    <property type="match status" value="1"/>
</dbReference>
<keyword evidence="3" id="KW-0150">Chloroplast</keyword>
<evidence type="ECO:0000256" key="6">
    <source>
        <dbReference type="ARBA" id="ARBA00022723"/>
    </source>
</evidence>
<keyword evidence="20" id="KW-1185">Reference proteome</keyword>
<dbReference type="GO" id="GO:0009707">
    <property type="term" value="C:chloroplast outer membrane"/>
    <property type="evidence" value="ECO:0007669"/>
    <property type="project" value="UniProtKB-SubCell"/>
</dbReference>
<keyword evidence="8" id="KW-0378">Hydrolase</keyword>
<evidence type="ECO:0000256" key="10">
    <source>
        <dbReference type="ARBA" id="ARBA00022842"/>
    </source>
</evidence>
<protein>
    <recommendedName>
        <fullName evidence="18">AIG1-type G domain-containing protein</fullName>
    </recommendedName>
</protein>
<dbReference type="InterPro" id="IPR005690">
    <property type="entry name" value="Toc86_159"/>
</dbReference>
<keyword evidence="9" id="KW-1002">Plastid outer membrane</keyword>
<evidence type="ECO:0000259" key="18">
    <source>
        <dbReference type="PROSITE" id="PS51720"/>
    </source>
</evidence>
<dbReference type="PANTHER" id="PTHR10903">
    <property type="entry name" value="GTPASE, IMAP FAMILY MEMBER-RELATED"/>
    <property type="match status" value="1"/>
</dbReference>
<keyword evidence="2" id="KW-0813">Transport</keyword>
<dbReference type="InterPro" id="IPR045058">
    <property type="entry name" value="GIMA/IAN/Toc"/>
</dbReference>
<dbReference type="GO" id="GO:0046872">
    <property type="term" value="F:metal ion binding"/>
    <property type="evidence" value="ECO:0007669"/>
    <property type="project" value="UniProtKB-KW"/>
</dbReference>
<keyword evidence="14" id="KW-0472">Membrane</keyword>
<keyword evidence="13" id="KW-0342">GTP-binding</keyword>
<feature type="region of interest" description="Disordered" evidence="17">
    <location>
        <begin position="1"/>
        <end position="100"/>
    </location>
</feature>
<dbReference type="Proteomes" id="UP000886885">
    <property type="component" value="Chromosome 10A"/>
</dbReference>
<evidence type="ECO:0000256" key="14">
    <source>
        <dbReference type="ARBA" id="ARBA00023136"/>
    </source>
</evidence>
<reference evidence="19" key="1">
    <citation type="journal article" date="2020" name="bioRxiv">
        <title>Hybrid origin of Populus tomentosa Carr. identified through genome sequencing and phylogenomic analysis.</title>
        <authorList>
            <person name="An X."/>
            <person name="Gao K."/>
            <person name="Chen Z."/>
            <person name="Li J."/>
            <person name="Yang X."/>
            <person name="Yang X."/>
            <person name="Zhou J."/>
            <person name="Guo T."/>
            <person name="Zhao T."/>
            <person name="Huang S."/>
            <person name="Miao D."/>
            <person name="Khan W.U."/>
            <person name="Rao P."/>
            <person name="Ye M."/>
            <person name="Lei B."/>
            <person name="Liao W."/>
            <person name="Wang J."/>
            <person name="Ji L."/>
            <person name="Li Y."/>
            <person name="Guo B."/>
            <person name="Mustafa N.S."/>
            <person name="Li S."/>
            <person name="Yun Q."/>
            <person name="Keller S.R."/>
            <person name="Mao J."/>
            <person name="Zhang R."/>
            <person name="Strauss S.H."/>
        </authorList>
    </citation>
    <scope>NUCLEOTIDE SEQUENCE</scope>
    <source>
        <strain evidence="19">GM15</strain>
        <tissue evidence="19">Leaf</tissue>
    </source>
</reference>
<dbReference type="FunFam" id="3.40.50.300:FF:000413">
    <property type="entry name" value="Translocase of chloroplast 120, chloroplastic"/>
    <property type="match status" value="1"/>
</dbReference>
<evidence type="ECO:0000256" key="3">
    <source>
        <dbReference type="ARBA" id="ARBA00022528"/>
    </source>
</evidence>
<evidence type="ECO:0000256" key="17">
    <source>
        <dbReference type="SAM" id="MobiDB-lite"/>
    </source>
</evidence>
<dbReference type="InterPro" id="IPR024283">
    <property type="entry name" value="TOC159_MAD"/>
</dbReference>
<evidence type="ECO:0000256" key="2">
    <source>
        <dbReference type="ARBA" id="ARBA00022448"/>
    </source>
</evidence>
<comment type="subcellular location">
    <subcellularLocation>
        <location evidence="15">Plastid</location>
        <location evidence="15">Chloroplast outer membrane</location>
        <topology evidence="15">Single-pass membrane protein</topology>
    </subcellularLocation>
</comment>
<keyword evidence="11" id="KW-0653">Protein transport</keyword>
<dbReference type="PROSITE" id="PS51720">
    <property type="entry name" value="G_AIG1"/>
    <property type="match status" value="1"/>
</dbReference>
<dbReference type="GO" id="GO:0003924">
    <property type="term" value="F:GTPase activity"/>
    <property type="evidence" value="ECO:0007669"/>
    <property type="project" value="InterPro"/>
</dbReference>
<evidence type="ECO:0000256" key="15">
    <source>
        <dbReference type="ARBA" id="ARBA00023766"/>
    </source>
</evidence>
<feature type="compositionally biased region" description="Polar residues" evidence="17">
    <location>
        <begin position="8"/>
        <end position="24"/>
    </location>
</feature>
<dbReference type="PANTHER" id="PTHR10903:SF127">
    <property type="entry name" value="TRANSLOCASE OF CHLOROPLAST 159, CHLOROPLASTIC-LIKE"/>
    <property type="match status" value="1"/>
</dbReference>
<comment type="caution">
    <text evidence="19">The sequence shown here is derived from an EMBL/GenBank/DDBJ whole genome shotgun (WGS) entry which is preliminary data.</text>
</comment>
<feature type="compositionally biased region" description="Acidic residues" evidence="17">
    <location>
        <begin position="367"/>
        <end position="381"/>
    </location>
</feature>
<evidence type="ECO:0000313" key="20">
    <source>
        <dbReference type="Proteomes" id="UP000886885"/>
    </source>
</evidence>
<evidence type="ECO:0000313" key="19">
    <source>
        <dbReference type="EMBL" id="KAG6758847.1"/>
    </source>
</evidence>
<evidence type="ECO:0000256" key="12">
    <source>
        <dbReference type="ARBA" id="ARBA00022989"/>
    </source>
</evidence>
<keyword evidence="12" id="KW-1133">Transmembrane helix</keyword>
<feature type="compositionally biased region" description="Basic and acidic residues" evidence="17">
    <location>
        <begin position="300"/>
        <end position="309"/>
    </location>
</feature>
<organism evidence="19 20">
    <name type="scientific">Populus tomentosa</name>
    <name type="common">Chinese white poplar</name>
    <dbReference type="NCBI Taxonomy" id="118781"/>
    <lineage>
        <taxon>Eukaryota</taxon>
        <taxon>Viridiplantae</taxon>
        <taxon>Streptophyta</taxon>
        <taxon>Embryophyta</taxon>
        <taxon>Tracheophyta</taxon>
        <taxon>Spermatophyta</taxon>
        <taxon>Magnoliopsida</taxon>
        <taxon>eudicotyledons</taxon>
        <taxon>Gunneridae</taxon>
        <taxon>Pentapetalae</taxon>
        <taxon>rosids</taxon>
        <taxon>fabids</taxon>
        <taxon>Malpighiales</taxon>
        <taxon>Salicaceae</taxon>
        <taxon>Saliceae</taxon>
        <taxon>Populus</taxon>
    </lineage>
</organism>
<proteinExistence type="inferred from homology"/>
<evidence type="ECO:0000256" key="9">
    <source>
        <dbReference type="ARBA" id="ARBA00022805"/>
    </source>
</evidence>
<feature type="compositionally biased region" description="Acidic residues" evidence="17">
    <location>
        <begin position="84"/>
        <end position="94"/>
    </location>
</feature>
<dbReference type="Pfam" id="PF11886">
    <property type="entry name" value="TOC159_MAD"/>
    <property type="match status" value="1"/>
</dbReference>
<dbReference type="GO" id="GO:0005525">
    <property type="term" value="F:GTP binding"/>
    <property type="evidence" value="ECO:0007669"/>
    <property type="project" value="UniProtKB-KW"/>
</dbReference>